<reference evidence="2 3" key="1">
    <citation type="submission" date="2024-06" db="EMBL/GenBank/DDBJ databases">
        <title>Genomic Encyclopedia of Type Strains, Phase IV (KMG-IV): sequencing the most valuable type-strain genomes for metagenomic binning, comparative biology and taxonomic classification.</title>
        <authorList>
            <person name="Goeker M."/>
        </authorList>
    </citation>
    <scope>NUCLEOTIDE SEQUENCE [LARGE SCALE GENOMIC DNA]</scope>
    <source>
        <strain evidence="2 3">DSM 100124</strain>
    </source>
</reference>
<dbReference type="EMBL" id="JBEPMP010000001">
    <property type="protein sequence ID" value="MET3728155.1"/>
    <property type="molecule type" value="Genomic_DNA"/>
</dbReference>
<organism evidence="2 3">
    <name type="scientific">Fictibacillus halophilus</name>
    <dbReference type="NCBI Taxonomy" id="1610490"/>
    <lineage>
        <taxon>Bacteria</taxon>
        <taxon>Bacillati</taxon>
        <taxon>Bacillota</taxon>
        <taxon>Bacilli</taxon>
        <taxon>Bacillales</taxon>
        <taxon>Fictibacillaceae</taxon>
        <taxon>Fictibacillus</taxon>
    </lineage>
</organism>
<gene>
    <name evidence="2" type="ORF">ABID52_001736</name>
</gene>
<evidence type="ECO:0000313" key="2">
    <source>
        <dbReference type="EMBL" id="MET3728155.1"/>
    </source>
</evidence>
<protein>
    <submittedName>
        <fullName evidence="2">Uncharacterized protein</fullName>
    </submittedName>
</protein>
<keyword evidence="1" id="KW-0472">Membrane</keyword>
<proteinExistence type="predicted"/>
<accession>A0ABV2LHV2</accession>
<evidence type="ECO:0000256" key="1">
    <source>
        <dbReference type="SAM" id="Phobius"/>
    </source>
</evidence>
<feature type="transmembrane region" description="Helical" evidence="1">
    <location>
        <begin position="87"/>
        <end position="108"/>
    </location>
</feature>
<feature type="transmembrane region" description="Helical" evidence="1">
    <location>
        <begin position="6"/>
        <end position="39"/>
    </location>
</feature>
<name>A0ABV2LHV2_9BACL</name>
<dbReference type="Proteomes" id="UP001549097">
    <property type="component" value="Unassembled WGS sequence"/>
</dbReference>
<keyword evidence="1" id="KW-1133">Transmembrane helix</keyword>
<keyword evidence="1" id="KW-0812">Transmembrane</keyword>
<sequence length="115" mass="13337">MKVSLIAFYIILCAGIFGCSFLLFSFMYALFLMCVFIFMYSDIFSKNKSNLTVFLLALFKLSIFLLGGYLYVENVPVSNLMGFDFRFPLLVFFPGVLYFVLGLPFLLLRRKKRVL</sequence>
<dbReference type="PROSITE" id="PS51257">
    <property type="entry name" value="PROKAR_LIPOPROTEIN"/>
    <property type="match status" value="1"/>
</dbReference>
<evidence type="ECO:0000313" key="3">
    <source>
        <dbReference type="Proteomes" id="UP001549097"/>
    </source>
</evidence>
<keyword evidence="3" id="KW-1185">Reference proteome</keyword>
<comment type="caution">
    <text evidence="2">The sequence shown here is derived from an EMBL/GenBank/DDBJ whole genome shotgun (WGS) entry which is preliminary data.</text>
</comment>
<feature type="transmembrane region" description="Helical" evidence="1">
    <location>
        <begin position="51"/>
        <end position="72"/>
    </location>
</feature>